<protein>
    <recommendedName>
        <fullName evidence="4">DUF5017 domain-containing protein</fullName>
    </recommendedName>
</protein>
<dbReference type="Proteomes" id="UP001330184">
    <property type="component" value="Chromosome"/>
</dbReference>
<dbReference type="EMBL" id="AP027268">
    <property type="protein sequence ID" value="BDW93957.1"/>
    <property type="molecule type" value="Genomic_DNA"/>
</dbReference>
<dbReference type="PROSITE" id="PS51257">
    <property type="entry name" value="PROKAR_LIPOPROTEIN"/>
    <property type="match status" value="1"/>
</dbReference>
<evidence type="ECO:0008006" key="4">
    <source>
        <dbReference type="Google" id="ProtNLM"/>
    </source>
</evidence>
<dbReference type="Gene3D" id="2.60.40.2970">
    <property type="match status" value="1"/>
</dbReference>
<gene>
    <name evidence="2" type="ORF">MACH07_27890</name>
</gene>
<evidence type="ECO:0000313" key="3">
    <source>
        <dbReference type="Proteomes" id="UP001330184"/>
    </source>
</evidence>
<evidence type="ECO:0000313" key="2">
    <source>
        <dbReference type="EMBL" id="BDW93957.1"/>
    </source>
</evidence>
<reference evidence="2 3" key="1">
    <citation type="submission" date="2023-01" db="EMBL/GenBank/DDBJ databases">
        <title>Complete genome sequence of Muricauda aquimarina strain IFOP_LL357.</title>
        <authorList>
            <person name="Gajardo G."/>
            <person name="Ueki S."/>
            <person name="Maruyama F."/>
        </authorList>
    </citation>
    <scope>NUCLEOTIDE SEQUENCE [LARGE SCALE GENOMIC DNA]</scope>
    <source>
        <strain evidence="2 3">IFOP_LL357</strain>
    </source>
</reference>
<sequence>MLKKILIIVITSLLFISCNSLKHTSAYLNTNEYLVIHTKDEIDGQTVTVKDYNNKIYTTVISIANGNWVDLKVGDIISLEIEDIIKINPVHLISKNIKVISKKHLKERIVSSISMMKDSYNLGESLELQMKVENLGKEKSTFLPWKTPIENSFTGEFMEITFDNKKIEYSGIVVKRMPPTEEDYITLKPNESVTGKINLLDGYKFTKKGVYSIQFDGNNDKLPSSNVILIEIK</sequence>
<feature type="signal peptide" evidence="1">
    <location>
        <begin position="1"/>
        <end position="22"/>
    </location>
</feature>
<keyword evidence="3" id="KW-1185">Reference proteome</keyword>
<proteinExistence type="predicted"/>
<accession>A0AA48HGC8</accession>
<organism evidence="2 3">
    <name type="scientific">Flagellimonas marinaquae</name>
    <dbReference type="NCBI Taxonomy" id="254955"/>
    <lineage>
        <taxon>Bacteria</taxon>
        <taxon>Pseudomonadati</taxon>
        <taxon>Bacteroidota</taxon>
        <taxon>Flavobacteriia</taxon>
        <taxon>Flavobacteriales</taxon>
        <taxon>Flavobacteriaceae</taxon>
        <taxon>Flagellimonas</taxon>
    </lineage>
</organism>
<name>A0AA48HGC8_9FLAO</name>
<dbReference type="AlphaFoldDB" id="A0AA48HGC8"/>
<evidence type="ECO:0000256" key="1">
    <source>
        <dbReference type="SAM" id="SignalP"/>
    </source>
</evidence>
<feature type="chain" id="PRO_5041323976" description="DUF5017 domain-containing protein" evidence="1">
    <location>
        <begin position="23"/>
        <end position="233"/>
    </location>
</feature>
<keyword evidence="1" id="KW-0732">Signal</keyword>